<dbReference type="InterPro" id="IPR023346">
    <property type="entry name" value="Lysozyme-like_dom_sf"/>
</dbReference>
<reference evidence="1" key="1">
    <citation type="submission" date="2014-09" db="EMBL/GenBank/DDBJ databases">
        <authorList>
            <person name="Magalhaes I.L.F."/>
            <person name="Oliveira U."/>
            <person name="Santos F.R."/>
            <person name="Vidigal T.H.D.A."/>
            <person name="Brescovit A.D."/>
            <person name="Santos A.J."/>
        </authorList>
    </citation>
    <scope>NUCLEOTIDE SEQUENCE</scope>
</reference>
<dbReference type="AlphaFoldDB" id="A0A0K8T5U7"/>
<proteinExistence type="predicted"/>
<organism evidence="1">
    <name type="scientific">Lygus hesperus</name>
    <name type="common">Western plant bug</name>
    <dbReference type="NCBI Taxonomy" id="30085"/>
    <lineage>
        <taxon>Eukaryota</taxon>
        <taxon>Metazoa</taxon>
        <taxon>Ecdysozoa</taxon>
        <taxon>Arthropoda</taxon>
        <taxon>Hexapoda</taxon>
        <taxon>Insecta</taxon>
        <taxon>Pterygota</taxon>
        <taxon>Neoptera</taxon>
        <taxon>Paraneoptera</taxon>
        <taxon>Hemiptera</taxon>
        <taxon>Heteroptera</taxon>
        <taxon>Panheteroptera</taxon>
        <taxon>Cimicomorpha</taxon>
        <taxon>Miridae</taxon>
        <taxon>Mirini</taxon>
        <taxon>Lygus</taxon>
    </lineage>
</organism>
<accession>A0A0K8T5U7</accession>
<protein>
    <recommendedName>
        <fullName evidence="2">Lysozyme C, milk isozyme</fullName>
    </recommendedName>
</protein>
<sequence length="320" mass="36465">CEVICFLLLSISDKIVTSNNLLNCPRKYQCMMVVVSVLFVLGLIVASSNGEVFSPCDLAKLLKFKYGKELNEHLGGNVSLALCIAGYRHYNTSYVLKFSENTIYYGIFGLQPAPDCGDGRVSNLVNNIMVGDLECLNNSVLKDPKKRYMYDRLCATDLTRRSVCKYNQYYDIAEVWDPVYPDIIDMTFGEEHAVVKYLSAHNIDYYNPPGTTKVIAKTDTPTEATITRNPNAYHRNYYFQQHRFHKSQQSCKWPTSGSSSRYFSPSINTDYNNRHFYHYLSSGHCCVSFIHEIHQKANQFAKPTGVCFGTSKLDYVQPKP</sequence>
<dbReference type="EMBL" id="GBRD01004918">
    <property type="protein sequence ID" value="JAG60903.1"/>
    <property type="molecule type" value="Transcribed_RNA"/>
</dbReference>
<name>A0A0K8T5U7_LYGHE</name>
<dbReference type="SUPFAM" id="SSF53955">
    <property type="entry name" value="Lysozyme-like"/>
    <property type="match status" value="1"/>
</dbReference>
<feature type="non-terminal residue" evidence="1">
    <location>
        <position position="1"/>
    </location>
</feature>
<evidence type="ECO:0000313" key="1">
    <source>
        <dbReference type="EMBL" id="JAG60903.1"/>
    </source>
</evidence>
<evidence type="ECO:0008006" key="2">
    <source>
        <dbReference type="Google" id="ProtNLM"/>
    </source>
</evidence>